<accession>A0ACB9AT14</accession>
<gene>
    <name evidence="1" type="ORF">L1987_71533</name>
</gene>
<evidence type="ECO:0000313" key="2">
    <source>
        <dbReference type="Proteomes" id="UP001056120"/>
    </source>
</evidence>
<protein>
    <submittedName>
        <fullName evidence="1">Uncharacterized protein</fullName>
    </submittedName>
</protein>
<proteinExistence type="predicted"/>
<organism evidence="1 2">
    <name type="scientific">Smallanthus sonchifolius</name>
    <dbReference type="NCBI Taxonomy" id="185202"/>
    <lineage>
        <taxon>Eukaryota</taxon>
        <taxon>Viridiplantae</taxon>
        <taxon>Streptophyta</taxon>
        <taxon>Embryophyta</taxon>
        <taxon>Tracheophyta</taxon>
        <taxon>Spermatophyta</taxon>
        <taxon>Magnoliopsida</taxon>
        <taxon>eudicotyledons</taxon>
        <taxon>Gunneridae</taxon>
        <taxon>Pentapetalae</taxon>
        <taxon>asterids</taxon>
        <taxon>campanulids</taxon>
        <taxon>Asterales</taxon>
        <taxon>Asteraceae</taxon>
        <taxon>Asteroideae</taxon>
        <taxon>Heliantheae alliance</taxon>
        <taxon>Millerieae</taxon>
        <taxon>Smallanthus</taxon>
    </lineage>
</organism>
<reference evidence="1 2" key="2">
    <citation type="journal article" date="2022" name="Mol. Ecol. Resour.">
        <title>The genomes of chicory, endive, great burdock and yacon provide insights into Asteraceae paleo-polyploidization history and plant inulin production.</title>
        <authorList>
            <person name="Fan W."/>
            <person name="Wang S."/>
            <person name="Wang H."/>
            <person name="Wang A."/>
            <person name="Jiang F."/>
            <person name="Liu H."/>
            <person name="Zhao H."/>
            <person name="Xu D."/>
            <person name="Zhang Y."/>
        </authorList>
    </citation>
    <scope>NUCLEOTIDE SEQUENCE [LARGE SCALE GENOMIC DNA]</scope>
    <source>
        <strain evidence="2">cv. Yunnan</strain>
        <tissue evidence="1">Leaves</tissue>
    </source>
</reference>
<name>A0ACB9AT14_9ASTR</name>
<reference evidence="2" key="1">
    <citation type="journal article" date="2022" name="Mol. Ecol. Resour.">
        <title>The genomes of chicory, endive, great burdock and yacon provide insights into Asteraceae palaeo-polyploidization history and plant inulin production.</title>
        <authorList>
            <person name="Fan W."/>
            <person name="Wang S."/>
            <person name="Wang H."/>
            <person name="Wang A."/>
            <person name="Jiang F."/>
            <person name="Liu H."/>
            <person name="Zhao H."/>
            <person name="Xu D."/>
            <person name="Zhang Y."/>
        </authorList>
    </citation>
    <scope>NUCLEOTIDE SEQUENCE [LARGE SCALE GENOMIC DNA]</scope>
    <source>
        <strain evidence="2">cv. Yunnan</strain>
    </source>
</reference>
<evidence type="ECO:0000313" key="1">
    <source>
        <dbReference type="EMBL" id="KAI3712963.1"/>
    </source>
</evidence>
<dbReference type="Proteomes" id="UP001056120">
    <property type="component" value="Linkage Group LG24"/>
</dbReference>
<keyword evidence="2" id="KW-1185">Reference proteome</keyword>
<sequence>MEPVLDLLRCCNCNHISDTYEPSVDLSLEIEDANSLSTVLESFTKVEHIEDEEMKFTCDHCKQKVSVEKQLMLDKFLLFVLSSLKRFKNDGSYVKKSSQVSGIPSAVGFAAIHIWQSEWISNMNYK</sequence>
<dbReference type="EMBL" id="CM042041">
    <property type="protein sequence ID" value="KAI3712963.1"/>
    <property type="molecule type" value="Genomic_DNA"/>
</dbReference>
<comment type="caution">
    <text evidence="1">The sequence shown here is derived from an EMBL/GenBank/DDBJ whole genome shotgun (WGS) entry which is preliminary data.</text>
</comment>